<evidence type="ECO:0000313" key="1">
    <source>
        <dbReference type="RefSeq" id="XP_016444169.1"/>
    </source>
</evidence>
<reference evidence="1" key="1">
    <citation type="submission" date="2025-08" db="UniProtKB">
        <authorList>
            <consortium name="RefSeq"/>
        </authorList>
    </citation>
    <scope>IDENTIFICATION</scope>
</reference>
<protein>
    <submittedName>
        <fullName evidence="1">Uncharacterized protein</fullName>
    </submittedName>
</protein>
<organism evidence="1">
    <name type="scientific">Nicotiana tabacum</name>
    <name type="common">Common tobacco</name>
    <dbReference type="NCBI Taxonomy" id="4097"/>
    <lineage>
        <taxon>Eukaryota</taxon>
        <taxon>Viridiplantae</taxon>
        <taxon>Streptophyta</taxon>
        <taxon>Embryophyta</taxon>
        <taxon>Tracheophyta</taxon>
        <taxon>Spermatophyta</taxon>
        <taxon>Magnoliopsida</taxon>
        <taxon>eudicotyledons</taxon>
        <taxon>Gunneridae</taxon>
        <taxon>Pentapetalae</taxon>
        <taxon>asterids</taxon>
        <taxon>lamiids</taxon>
        <taxon>Solanales</taxon>
        <taxon>Solanaceae</taxon>
        <taxon>Nicotianoideae</taxon>
        <taxon>Nicotianeae</taxon>
        <taxon>Nicotiana</taxon>
    </lineage>
</organism>
<dbReference type="RefSeq" id="XP_016444169.1">
    <property type="nucleotide sequence ID" value="XM_016588683.1"/>
</dbReference>
<dbReference type="OrthoDB" id="1215883at2759"/>
<dbReference type="PaxDb" id="4097-A0A1S3XWC3"/>
<sequence length="176" mass="20388">MGTISAATQRSEEEKKLKKQLEKWITIEESIYKQKSRNQWLKLADHNTAFFFASMKNRVNQNKIRSLQNTAGEIIQSREAIEMEIVGFYKGLLRAAAHSILAIQPSIMKEGNVLDRKQQLKLIEYVTMEEIQLALKGIDELKAPRCDGFNSKFFKKTWGITWQEVSEAVLQFFKQS</sequence>
<dbReference type="KEGG" id="nta:107769463"/>
<name>A0A1S3XWC3_TOBAC</name>
<accession>A0A1S3XWC3</accession>
<dbReference type="STRING" id="4097.A0A1S3XWC3"/>
<gene>
    <name evidence="1" type="primary">LOC107769463</name>
</gene>
<dbReference type="OMA" id="AIQPSIM"/>
<proteinExistence type="predicted"/>
<dbReference type="AlphaFoldDB" id="A0A1S3XWC3"/>